<dbReference type="InterPro" id="IPR002104">
    <property type="entry name" value="Integrase_catalytic"/>
</dbReference>
<dbReference type="GO" id="GO:0003677">
    <property type="term" value="F:DNA binding"/>
    <property type="evidence" value="ECO:0007669"/>
    <property type="project" value="InterPro"/>
</dbReference>
<evidence type="ECO:0000256" key="1">
    <source>
        <dbReference type="ARBA" id="ARBA00023172"/>
    </source>
</evidence>
<dbReference type="RefSeq" id="WP_200972223.1">
    <property type="nucleotide sequence ID" value="NZ_CP065592.1"/>
</dbReference>
<dbReference type="GO" id="GO:0015074">
    <property type="term" value="P:DNA integration"/>
    <property type="evidence" value="ECO:0007669"/>
    <property type="project" value="InterPro"/>
</dbReference>
<dbReference type="InterPro" id="IPR013762">
    <property type="entry name" value="Integrase-like_cat_sf"/>
</dbReference>
<dbReference type="Proteomes" id="UP000594873">
    <property type="component" value="Chromosome"/>
</dbReference>
<keyword evidence="4" id="KW-1185">Reference proteome</keyword>
<evidence type="ECO:0000259" key="2">
    <source>
        <dbReference type="PROSITE" id="PS51898"/>
    </source>
</evidence>
<name>A0A7T2GKI9_9SPHN</name>
<reference evidence="3 4" key="1">
    <citation type="submission" date="2020-11" db="EMBL/GenBank/DDBJ databases">
        <title>Genome seq and assembly of Sphingosinicella sp.</title>
        <authorList>
            <person name="Chhetri G."/>
        </authorList>
    </citation>
    <scope>NUCLEOTIDE SEQUENCE [LARGE SCALE GENOMIC DNA]</scope>
    <source>
        <strain evidence="3 4">UDD2</strain>
    </source>
</reference>
<dbReference type="Gene3D" id="1.10.443.10">
    <property type="entry name" value="Intergrase catalytic core"/>
    <property type="match status" value="1"/>
</dbReference>
<accession>A0A7T2GKI9</accession>
<feature type="domain" description="Tyr recombinase" evidence="2">
    <location>
        <begin position="195"/>
        <end position="363"/>
    </location>
</feature>
<gene>
    <name evidence="3" type="ORF">IC614_02820</name>
</gene>
<dbReference type="SUPFAM" id="SSF56349">
    <property type="entry name" value="DNA breaking-rejoining enzymes"/>
    <property type="match status" value="1"/>
</dbReference>
<dbReference type="PROSITE" id="PS51898">
    <property type="entry name" value="TYR_RECOMBINASE"/>
    <property type="match status" value="1"/>
</dbReference>
<dbReference type="KEGG" id="sflv:IC614_02820"/>
<evidence type="ECO:0000313" key="4">
    <source>
        <dbReference type="Proteomes" id="UP000594873"/>
    </source>
</evidence>
<protein>
    <submittedName>
        <fullName evidence="3">Tyrosine-type recombinase/integrase</fullName>
    </submittedName>
</protein>
<dbReference type="Pfam" id="PF00589">
    <property type="entry name" value="Phage_integrase"/>
    <property type="match status" value="1"/>
</dbReference>
<dbReference type="GO" id="GO:0006310">
    <property type="term" value="P:DNA recombination"/>
    <property type="evidence" value="ECO:0007669"/>
    <property type="project" value="UniProtKB-KW"/>
</dbReference>
<proteinExistence type="predicted"/>
<evidence type="ECO:0000313" key="3">
    <source>
        <dbReference type="EMBL" id="QPQ55551.1"/>
    </source>
</evidence>
<dbReference type="InterPro" id="IPR011010">
    <property type="entry name" value="DNA_brk_join_enz"/>
</dbReference>
<dbReference type="EMBL" id="CP065592">
    <property type="protein sequence ID" value="QPQ55551.1"/>
    <property type="molecule type" value="Genomic_DNA"/>
</dbReference>
<organism evidence="3 4">
    <name type="scientific">Allosphingosinicella flava</name>
    <dbReference type="NCBI Taxonomy" id="2771430"/>
    <lineage>
        <taxon>Bacteria</taxon>
        <taxon>Pseudomonadati</taxon>
        <taxon>Pseudomonadota</taxon>
        <taxon>Alphaproteobacteria</taxon>
        <taxon>Sphingomonadales</taxon>
        <taxon>Sphingomonadaceae</taxon>
        <taxon>Allosphingosinicella</taxon>
    </lineage>
</organism>
<keyword evidence="1" id="KW-0233">DNA recombination</keyword>
<dbReference type="AlphaFoldDB" id="A0A7T2GKI9"/>
<sequence length="403" mass="46605">MSRENSPHVVGEYWLDKRRDGKSPYWQIATAKARTIIYRSTGERDVELAKAKLDAFYVNERSKQKQAPEQAQVVPILWRYWLEKGRKNANSDQTSRSLRTFTAFLIQDDAGPNAVITDMLPALFERFREWRMGPHSFKMTWDGEEYDYSSEGVAGDTVDRNLNDIRAAFGHAEENQRIPYAPKIKAVPMKYLNPLRERVLTEDELARIFWYSSHFPALFRFVALQMCTSVRPEAAKAFNPITQYNDRTGLIDLQPEAAARTKKRNAIIPAIRPMRVVLRAWQRDGYSPVKSNKTAWRTMRKVLELSDDVHAKTIRHTIATWLYADGTVPERQISEMLGHEGKLSRTTQLYAKYDPNRLKEIVRALTMIWLRISKLARAYAADQSLTIGKSYQPSAIARRDEKC</sequence>